<dbReference type="CDD" id="cd06170">
    <property type="entry name" value="LuxR_C_like"/>
    <property type="match status" value="1"/>
</dbReference>
<keyword evidence="2" id="KW-0902">Two-component regulatory system</keyword>
<dbReference type="Pfam" id="PF00196">
    <property type="entry name" value="GerE"/>
    <property type="match status" value="1"/>
</dbReference>
<dbReference type="GO" id="GO:0000160">
    <property type="term" value="P:phosphorelay signal transduction system"/>
    <property type="evidence" value="ECO:0007669"/>
    <property type="project" value="UniProtKB-KW"/>
</dbReference>
<dbReference type="PROSITE" id="PS50043">
    <property type="entry name" value="HTH_LUXR_2"/>
    <property type="match status" value="1"/>
</dbReference>
<dbReference type="STRING" id="571298.SAMN04488026_10913"/>
<dbReference type="InterPro" id="IPR036388">
    <property type="entry name" value="WH-like_DNA-bd_sf"/>
</dbReference>
<feature type="domain" description="HTH luxR-type" evidence="7">
    <location>
        <begin position="137"/>
        <end position="205"/>
    </location>
</feature>
<dbReference type="GO" id="GO:0006355">
    <property type="term" value="P:regulation of DNA-templated transcription"/>
    <property type="evidence" value="ECO:0007669"/>
    <property type="project" value="InterPro"/>
</dbReference>
<keyword evidence="10" id="KW-1185">Reference proteome</keyword>
<protein>
    <submittedName>
        <fullName evidence="9">Two component transcriptional regulator, LuxR family</fullName>
    </submittedName>
</protein>
<evidence type="ECO:0000259" key="8">
    <source>
        <dbReference type="PROSITE" id="PS50110"/>
    </source>
</evidence>
<dbReference type="GO" id="GO:0003677">
    <property type="term" value="F:DNA binding"/>
    <property type="evidence" value="ECO:0007669"/>
    <property type="project" value="UniProtKB-KW"/>
</dbReference>
<keyword evidence="4" id="KW-0238">DNA-binding</keyword>
<dbReference type="PROSITE" id="PS50110">
    <property type="entry name" value="RESPONSE_REGULATORY"/>
    <property type="match status" value="1"/>
</dbReference>
<dbReference type="Proteomes" id="UP000199382">
    <property type="component" value="Unassembled WGS sequence"/>
</dbReference>
<dbReference type="SUPFAM" id="SSF52172">
    <property type="entry name" value="CheY-like"/>
    <property type="match status" value="1"/>
</dbReference>
<dbReference type="PANTHER" id="PTHR44688:SF16">
    <property type="entry name" value="DNA-BINDING TRANSCRIPTIONAL ACTIVATOR DEVR_DOSR"/>
    <property type="match status" value="1"/>
</dbReference>
<keyword evidence="3" id="KW-0805">Transcription regulation</keyword>
<dbReference type="RefSeq" id="WP_093163787.1">
    <property type="nucleotide sequence ID" value="NZ_FNEK01000091.1"/>
</dbReference>
<evidence type="ECO:0000259" key="7">
    <source>
        <dbReference type="PROSITE" id="PS50043"/>
    </source>
</evidence>
<dbReference type="EMBL" id="FNEK01000091">
    <property type="protein sequence ID" value="SDL52400.1"/>
    <property type="molecule type" value="Genomic_DNA"/>
</dbReference>
<dbReference type="Pfam" id="PF00072">
    <property type="entry name" value="Response_reg"/>
    <property type="match status" value="1"/>
</dbReference>
<dbReference type="AlphaFoldDB" id="A0A1G9KRC8"/>
<dbReference type="PANTHER" id="PTHR44688">
    <property type="entry name" value="DNA-BINDING TRANSCRIPTIONAL ACTIVATOR DEVR_DOSR"/>
    <property type="match status" value="1"/>
</dbReference>
<reference evidence="9 10" key="1">
    <citation type="submission" date="2016-10" db="EMBL/GenBank/DDBJ databases">
        <authorList>
            <person name="de Groot N.N."/>
        </authorList>
    </citation>
    <scope>NUCLEOTIDE SEQUENCE [LARGE SCALE GENOMIC DNA]</scope>
    <source>
        <strain evidence="9 10">DSM 25294</strain>
    </source>
</reference>
<dbReference type="InterPro" id="IPR016032">
    <property type="entry name" value="Sig_transdc_resp-reg_C-effctor"/>
</dbReference>
<accession>A0A1G9KRC8</accession>
<dbReference type="InterPro" id="IPR000792">
    <property type="entry name" value="Tscrpt_reg_LuxR_C"/>
</dbReference>
<evidence type="ECO:0000256" key="4">
    <source>
        <dbReference type="ARBA" id="ARBA00023125"/>
    </source>
</evidence>
<dbReference type="SUPFAM" id="SSF46894">
    <property type="entry name" value="C-terminal effector domain of the bipartite response regulators"/>
    <property type="match status" value="1"/>
</dbReference>
<evidence type="ECO:0000256" key="5">
    <source>
        <dbReference type="ARBA" id="ARBA00023163"/>
    </source>
</evidence>
<gene>
    <name evidence="9" type="ORF">SAMN04488026_10913</name>
</gene>
<dbReference type="OrthoDB" id="9782655at2"/>
<evidence type="ECO:0000313" key="9">
    <source>
        <dbReference type="EMBL" id="SDL52400.1"/>
    </source>
</evidence>
<dbReference type="CDD" id="cd17537">
    <property type="entry name" value="REC_FixJ"/>
    <property type="match status" value="1"/>
</dbReference>
<name>A0A1G9KRC8_9RHOB</name>
<organism evidence="9 10">
    <name type="scientific">Aliiruegeria lutimaris</name>
    <dbReference type="NCBI Taxonomy" id="571298"/>
    <lineage>
        <taxon>Bacteria</taxon>
        <taxon>Pseudomonadati</taxon>
        <taxon>Pseudomonadota</taxon>
        <taxon>Alphaproteobacteria</taxon>
        <taxon>Rhodobacterales</taxon>
        <taxon>Roseobacteraceae</taxon>
        <taxon>Aliiruegeria</taxon>
    </lineage>
</organism>
<dbReference type="InterPro" id="IPR001789">
    <property type="entry name" value="Sig_transdc_resp-reg_receiver"/>
</dbReference>
<keyword evidence="5" id="KW-0804">Transcription</keyword>
<dbReference type="FunFam" id="3.40.50.2300:FF:000018">
    <property type="entry name" value="DNA-binding transcriptional regulator NtrC"/>
    <property type="match status" value="1"/>
</dbReference>
<evidence type="ECO:0000256" key="2">
    <source>
        <dbReference type="ARBA" id="ARBA00023012"/>
    </source>
</evidence>
<proteinExistence type="predicted"/>
<evidence type="ECO:0000256" key="3">
    <source>
        <dbReference type="ARBA" id="ARBA00023015"/>
    </source>
</evidence>
<dbReference type="Gene3D" id="1.10.10.10">
    <property type="entry name" value="Winged helix-like DNA-binding domain superfamily/Winged helix DNA-binding domain"/>
    <property type="match status" value="1"/>
</dbReference>
<evidence type="ECO:0000256" key="1">
    <source>
        <dbReference type="ARBA" id="ARBA00022553"/>
    </source>
</evidence>
<feature type="modified residue" description="4-aspartylphosphate" evidence="6">
    <location>
        <position position="56"/>
    </location>
</feature>
<dbReference type="SMART" id="SM00421">
    <property type="entry name" value="HTH_LUXR"/>
    <property type="match status" value="1"/>
</dbReference>
<evidence type="ECO:0000256" key="6">
    <source>
        <dbReference type="PROSITE-ProRule" id="PRU00169"/>
    </source>
</evidence>
<keyword evidence="1 6" id="KW-0597">Phosphoprotein</keyword>
<dbReference type="Gene3D" id="3.40.50.2300">
    <property type="match status" value="1"/>
</dbReference>
<sequence length="221" mass="24736">MSDTPLKVFVVDDDPAMRNSLPRALRKRGFEVDVFASAPDFLTQYDGTQPGCLVIDLRMPEMSGLELQERLGAEGQFLPMIFISGHGGVRESVQAMKGGAMDFIEKPFRSAALVERIEAAFALLRERLEMREKCVELRQRFERLTAREAEIVSRIVACPAEISSKEIGRHLGISPRTIDHHRARILEKLEIRSTAELVGLATRLRIDCEASNFVSGLAPQE</sequence>
<feature type="domain" description="Response regulatory" evidence="8">
    <location>
        <begin position="7"/>
        <end position="121"/>
    </location>
</feature>
<dbReference type="InterPro" id="IPR011006">
    <property type="entry name" value="CheY-like_superfamily"/>
</dbReference>
<dbReference type="SMART" id="SM00448">
    <property type="entry name" value="REC"/>
    <property type="match status" value="1"/>
</dbReference>
<evidence type="ECO:0000313" key="10">
    <source>
        <dbReference type="Proteomes" id="UP000199382"/>
    </source>
</evidence>